<dbReference type="EMBL" id="JACGWJ010001540">
    <property type="protein sequence ID" value="KAL0281830.1"/>
    <property type="molecule type" value="Genomic_DNA"/>
</dbReference>
<dbReference type="AlphaFoldDB" id="A0AAW2IJW4"/>
<comment type="caution">
    <text evidence="2">The sequence shown here is derived from an EMBL/GenBank/DDBJ whole genome shotgun (WGS) entry which is preliminary data.</text>
</comment>
<proteinExistence type="predicted"/>
<feature type="region of interest" description="Disordered" evidence="1">
    <location>
        <begin position="1"/>
        <end position="40"/>
    </location>
</feature>
<accession>A0AAW2IJW4</accession>
<reference evidence="2" key="1">
    <citation type="submission" date="2020-06" db="EMBL/GenBank/DDBJ databases">
        <authorList>
            <person name="Li T."/>
            <person name="Hu X."/>
            <person name="Zhang T."/>
            <person name="Song X."/>
            <person name="Zhang H."/>
            <person name="Dai N."/>
            <person name="Sheng W."/>
            <person name="Hou X."/>
            <person name="Wei L."/>
        </authorList>
    </citation>
    <scope>NUCLEOTIDE SEQUENCE</scope>
    <source>
        <strain evidence="2">G02</strain>
        <tissue evidence="2">Leaf</tissue>
    </source>
</reference>
<evidence type="ECO:0000256" key="1">
    <source>
        <dbReference type="SAM" id="MobiDB-lite"/>
    </source>
</evidence>
<reference evidence="2" key="2">
    <citation type="journal article" date="2024" name="Plant">
        <title>Genomic evolution and insights into agronomic trait innovations of Sesamum species.</title>
        <authorList>
            <person name="Miao H."/>
            <person name="Wang L."/>
            <person name="Qu L."/>
            <person name="Liu H."/>
            <person name="Sun Y."/>
            <person name="Le M."/>
            <person name="Wang Q."/>
            <person name="Wei S."/>
            <person name="Zheng Y."/>
            <person name="Lin W."/>
            <person name="Duan Y."/>
            <person name="Cao H."/>
            <person name="Xiong S."/>
            <person name="Wang X."/>
            <person name="Wei L."/>
            <person name="Li C."/>
            <person name="Ma Q."/>
            <person name="Ju M."/>
            <person name="Zhao R."/>
            <person name="Li G."/>
            <person name="Mu C."/>
            <person name="Tian Q."/>
            <person name="Mei H."/>
            <person name="Zhang T."/>
            <person name="Gao T."/>
            <person name="Zhang H."/>
        </authorList>
    </citation>
    <scope>NUCLEOTIDE SEQUENCE</scope>
    <source>
        <strain evidence="2">G02</strain>
    </source>
</reference>
<feature type="compositionally biased region" description="Polar residues" evidence="1">
    <location>
        <begin position="16"/>
        <end position="26"/>
    </location>
</feature>
<gene>
    <name evidence="2" type="ORF">Sradi_7282700</name>
</gene>
<name>A0AAW2IJW4_SESRA</name>
<protein>
    <submittedName>
        <fullName evidence="2">Uncharacterized protein</fullName>
    </submittedName>
</protein>
<organism evidence="2">
    <name type="scientific">Sesamum radiatum</name>
    <name type="common">Black benniseed</name>
    <dbReference type="NCBI Taxonomy" id="300843"/>
    <lineage>
        <taxon>Eukaryota</taxon>
        <taxon>Viridiplantae</taxon>
        <taxon>Streptophyta</taxon>
        <taxon>Embryophyta</taxon>
        <taxon>Tracheophyta</taxon>
        <taxon>Spermatophyta</taxon>
        <taxon>Magnoliopsida</taxon>
        <taxon>eudicotyledons</taxon>
        <taxon>Gunneridae</taxon>
        <taxon>Pentapetalae</taxon>
        <taxon>asterids</taxon>
        <taxon>lamiids</taxon>
        <taxon>Lamiales</taxon>
        <taxon>Pedaliaceae</taxon>
        <taxon>Sesamum</taxon>
    </lineage>
</organism>
<evidence type="ECO:0000313" key="2">
    <source>
        <dbReference type="EMBL" id="KAL0281830.1"/>
    </source>
</evidence>
<sequence length="69" mass="7494">MSLERSSAPMVDPLDQPTNSSDNGKSGLQDVPPPVEHVSDEIQSVDLSGECQLELPKAVLVKLWSMFTL</sequence>